<dbReference type="STRING" id="150248.SAMN05216169_10308"/>
<dbReference type="SUPFAM" id="SSF53756">
    <property type="entry name" value="UDP-Glycosyltransferase/glycogen phosphorylase"/>
    <property type="match status" value="1"/>
</dbReference>
<dbReference type="GO" id="GO:0016740">
    <property type="term" value="F:transferase activity"/>
    <property type="evidence" value="ECO:0007669"/>
    <property type="project" value="UniProtKB-KW"/>
</dbReference>
<dbReference type="AlphaFoldDB" id="A0A1I0TJ50"/>
<dbReference type="InterPro" id="IPR029044">
    <property type="entry name" value="Nucleotide-diphossugar_trans"/>
</dbReference>
<dbReference type="InterPro" id="IPR059123">
    <property type="entry name" value="StrF_dom"/>
</dbReference>
<keyword evidence="2" id="KW-0808">Transferase</keyword>
<dbReference type="Pfam" id="PF13712">
    <property type="entry name" value="Glyco_tranf_2_5"/>
    <property type="match status" value="1"/>
</dbReference>
<proteinExistence type="predicted"/>
<feature type="domain" description="Streptomycin biosynthesis protein StrF" evidence="1">
    <location>
        <begin position="7"/>
        <end position="217"/>
    </location>
</feature>
<keyword evidence="3" id="KW-1185">Reference proteome</keyword>
<accession>A0A1I0TJ50</accession>
<gene>
    <name evidence="2" type="ORF">SAMN05216169_10308</name>
</gene>
<dbReference type="SUPFAM" id="SSF53448">
    <property type="entry name" value="Nucleotide-diphospho-sugar transferases"/>
    <property type="match status" value="1"/>
</dbReference>
<name>A0A1I0TJ50_9BACL</name>
<protein>
    <submittedName>
        <fullName evidence="2">Glycosyl transferases group 1</fullName>
    </submittedName>
</protein>
<evidence type="ECO:0000259" key="1">
    <source>
        <dbReference type="Pfam" id="PF13712"/>
    </source>
</evidence>
<dbReference type="Proteomes" id="UP000198979">
    <property type="component" value="Unassembled WGS sequence"/>
</dbReference>
<organism evidence="2 3">
    <name type="scientific">Anoxybacillus pushchinoensis</name>
    <dbReference type="NCBI Taxonomy" id="150248"/>
    <lineage>
        <taxon>Bacteria</taxon>
        <taxon>Bacillati</taxon>
        <taxon>Bacillota</taxon>
        <taxon>Bacilli</taxon>
        <taxon>Bacillales</taxon>
        <taxon>Anoxybacillaceae</taxon>
        <taxon>Anoxybacillus</taxon>
    </lineage>
</organism>
<evidence type="ECO:0000313" key="3">
    <source>
        <dbReference type="Proteomes" id="UP000198979"/>
    </source>
</evidence>
<dbReference type="RefSeq" id="WP_091703282.1">
    <property type="nucleotide sequence ID" value="NZ_FOJQ01000030.1"/>
</dbReference>
<dbReference type="Gene3D" id="3.40.50.2000">
    <property type="entry name" value="Glycogen Phosphorylase B"/>
    <property type="match status" value="1"/>
</dbReference>
<dbReference type="OrthoDB" id="176403at2"/>
<reference evidence="3" key="1">
    <citation type="submission" date="2016-10" db="EMBL/GenBank/DDBJ databases">
        <authorList>
            <person name="Varghese N."/>
            <person name="Submissions S."/>
        </authorList>
    </citation>
    <scope>NUCLEOTIDE SEQUENCE [LARGE SCALE GENOMIC DNA]</scope>
    <source>
        <strain evidence="3">K1</strain>
    </source>
</reference>
<sequence length="746" mass="86704">MNDKKIAFIYCVNNHALYEESVRYVKSLHAPEGYEIEVIAIEGASSITSGYNQGMKKTDAKYKVYLHQDVFIINKNFLIDTIELFKRNTKLGMIGVIGAKTIPNSGIWWESRNKIGKVYDSHTGKIELLQFNDVEQDYEPVHAIDGLLMMTQYDIPWREDIFKGWHFYDLSQSREFFKAGFDVGIPFQEKPWVIHDCGIIDIDETFDANRKIFITEYLKIEYLKIEDSTERRILDNVNYQYKNQNVGNHYNNFINYDILYHNQELYKHFKSILRGNAKEDFNKKVILSKMIGACGWLAHTGRYADYELENELLEMANNLSYNAEKIDISEIKIKRNDRFKVLHVISTAYLTGGHTRLMDRWIKLRRDYNEVHSVVFTDQRGSVVPDWLIETINQTNGWYYVFSNDYNFKSKCLKLRKLAEEWADLIVLHTHPNDPIPILAFGYKEGLPPIILVNHADHVYWLGGSICDAVMDIRTAGQLITKHRRAIQNSAVLPIPLMTKDRKMSKNRLREKYGLPSDAVILLSIASGHKFKPYQHLNFPIVLEKILRKAPNVILLVIGPNPQEEIWREVSKNTNGRIIVIGATPDVEEFYQLSDIFLESFPIGSLTAELDAMLYGIPVIKAPMPLSNILTIEDYASLDKNPKSLTEYKDLVLRYIHDVQMRQIKGNEQREEVIKKHTGKGWNDLLDQILVANVFKQSILKTRSHFCEMQEPSEFDAMWAEMQRNSGETNFLSYEMTFYNQILNNL</sequence>
<dbReference type="EMBL" id="FOJQ01000030">
    <property type="protein sequence ID" value="SFA51828.1"/>
    <property type="molecule type" value="Genomic_DNA"/>
</dbReference>
<dbReference type="Gene3D" id="3.90.550.10">
    <property type="entry name" value="Spore Coat Polysaccharide Biosynthesis Protein SpsA, Chain A"/>
    <property type="match status" value="1"/>
</dbReference>
<evidence type="ECO:0000313" key="2">
    <source>
        <dbReference type="EMBL" id="SFA51828.1"/>
    </source>
</evidence>